<evidence type="ECO:0000313" key="1">
    <source>
        <dbReference type="EMBL" id="KAK3271863.1"/>
    </source>
</evidence>
<protein>
    <recommendedName>
        <fullName evidence="3">F-box domain-containing protein</fullName>
    </recommendedName>
</protein>
<evidence type="ECO:0008006" key="3">
    <source>
        <dbReference type="Google" id="ProtNLM"/>
    </source>
</evidence>
<keyword evidence="2" id="KW-1185">Reference proteome</keyword>
<reference evidence="1 2" key="1">
    <citation type="journal article" date="2015" name="Genome Biol. Evol.">
        <title>Comparative Genomics of a Bacterivorous Green Alga Reveals Evolutionary Causalities and Consequences of Phago-Mixotrophic Mode of Nutrition.</title>
        <authorList>
            <person name="Burns J.A."/>
            <person name="Paasch A."/>
            <person name="Narechania A."/>
            <person name="Kim E."/>
        </authorList>
    </citation>
    <scope>NUCLEOTIDE SEQUENCE [LARGE SCALE GENOMIC DNA]</scope>
    <source>
        <strain evidence="1 2">PLY_AMNH</strain>
    </source>
</reference>
<dbReference type="AlphaFoldDB" id="A0AAE0L4K8"/>
<proteinExistence type="predicted"/>
<accession>A0AAE0L4K8</accession>
<dbReference type="Pfam" id="PF14299">
    <property type="entry name" value="PP2"/>
    <property type="match status" value="1"/>
</dbReference>
<dbReference type="InterPro" id="IPR025886">
    <property type="entry name" value="PP2-like"/>
</dbReference>
<dbReference type="Proteomes" id="UP001190700">
    <property type="component" value="Unassembled WGS sequence"/>
</dbReference>
<gene>
    <name evidence="1" type="ORF">CYMTET_19811</name>
</gene>
<sequence>MLALGKKLKKVRNKVSAYASAAFGQQASGDGEERASVEAEAPCGGEDLGDASAGASRGVVEAYGRLAAEVNSLGEDLGKASISGVSGDGGEVCQTIPAEVLSYPDVLIHLCMLLPPKEVSSLLCINRQTSALARGSHGVWSLKLSRLLRETGETDMHHEGLEEASAKVFRSLFAQEWRRHGKTSVTKATKICHGDNPVYWDPCRKNENSPFGYTALCRTVCWFDVEMPAVTLPPGRYKTIWRVKTTGYSHGLSVQTHIKPVETNPEHDIYRHTQECTWHTVEKPWTRDMGTVNNWFDLEGPYFELCDSLRKAYVRSRMWKHSGNWTNEIELDYVQFVSV</sequence>
<dbReference type="EMBL" id="LGRX02009313">
    <property type="protein sequence ID" value="KAK3271863.1"/>
    <property type="molecule type" value="Genomic_DNA"/>
</dbReference>
<evidence type="ECO:0000313" key="2">
    <source>
        <dbReference type="Proteomes" id="UP001190700"/>
    </source>
</evidence>
<comment type="caution">
    <text evidence="1">The sequence shown here is derived from an EMBL/GenBank/DDBJ whole genome shotgun (WGS) entry which is preliminary data.</text>
</comment>
<name>A0AAE0L4K8_9CHLO</name>
<organism evidence="1 2">
    <name type="scientific">Cymbomonas tetramitiformis</name>
    <dbReference type="NCBI Taxonomy" id="36881"/>
    <lineage>
        <taxon>Eukaryota</taxon>
        <taxon>Viridiplantae</taxon>
        <taxon>Chlorophyta</taxon>
        <taxon>Pyramimonadophyceae</taxon>
        <taxon>Pyramimonadales</taxon>
        <taxon>Pyramimonadaceae</taxon>
        <taxon>Cymbomonas</taxon>
    </lineage>
</organism>